<feature type="region of interest" description="Disordered" evidence="1">
    <location>
        <begin position="938"/>
        <end position="957"/>
    </location>
</feature>
<feature type="region of interest" description="Disordered" evidence="1">
    <location>
        <begin position="599"/>
        <end position="636"/>
    </location>
</feature>
<organism evidence="2 3">
    <name type="scientific">Planoprotostelium fungivorum</name>
    <dbReference type="NCBI Taxonomy" id="1890364"/>
    <lineage>
        <taxon>Eukaryota</taxon>
        <taxon>Amoebozoa</taxon>
        <taxon>Evosea</taxon>
        <taxon>Variosea</taxon>
        <taxon>Cavosteliida</taxon>
        <taxon>Cavosteliaceae</taxon>
        <taxon>Planoprotostelium</taxon>
    </lineage>
</organism>
<feature type="region of interest" description="Disordered" evidence="1">
    <location>
        <begin position="851"/>
        <end position="880"/>
    </location>
</feature>
<feature type="compositionally biased region" description="Basic residues" evidence="1">
    <location>
        <begin position="170"/>
        <end position="181"/>
    </location>
</feature>
<keyword evidence="3" id="KW-1185">Reference proteome</keyword>
<name>A0A2P6NU23_9EUKA</name>
<evidence type="ECO:0000256" key="1">
    <source>
        <dbReference type="SAM" id="MobiDB-lite"/>
    </source>
</evidence>
<feature type="compositionally biased region" description="Polar residues" evidence="1">
    <location>
        <begin position="966"/>
        <end position="994"/>
    </location>
</feature>
<feature type="region of interest" description="Disordered" evidence="1">
    <location>
        <begin position="162"/>
        <end position="197"/>
    </location>
</feature>
<feature type="compositionally biased region" description="Low complexity" evidence="1">
    <location>
        <begin position="182"/>
        <end position="196"/>
    </location>
</feature>
<reference evidence="2 3" key="1">
    <citation type="journal article" date="2018" name="Genome Biol. Evol.">
        <title>Multiple Roots of Fruiting Body Formation in Amoebozoa.</title>
        <authorList>
            <person name="Hillmann F."/>
            <person name="Forbes G."/>
            <person name="Novohradska S."/>
            <person name="Ferling I."/>
            <person name="Riege K."/>
            <person name="Groth M."/>
            <person name="Westermann M."/>
            <person name="Marz M."/>
            <person name="Spaller T."/>
            <person name="Winckler T."/>
            <person name="Schaap P."/>
            <person name="Glockner G."/>
        </authorList>
    </citation>
    <scope>NUCLEOTIDE SEQUENCE [LARGE SCALE GENOMIC DNA]</scope>
    <source>
        <strain evidence="2 3">Jena</strain>
    </source>
</reference>
<dbReference type="InParanoid" id="A0A2P6NU23"/>
<accession>A0A2P6NU23</accession>
<dbReference type="AlphaFoldDB" id="A0A2P6NU23"/>
<proteinExistence type="predicted"/>
<feature type="compositionally biased region" description="Polar residues" evidence="1">
    <location>
        <begin position="870"/>
        <end position="880"/>
    </location>
</feature>
<evidence type="ECO:0000313" key="2">
    <source>
        <dbReference type="EMBL" id="PRP87477.1"/>
    </source>
</evidence>
<gene>
    <name evidence="2" type="ORF">PROFUN_00688</name>
</gene>
<dbReference type="EMBL" id="MDYQ01000020">
    <property type="protein sequence ID" value="PRP87477.1"/>
    <property type="molecule type" value="Genomic_DNA"/>
</dbReference>
<feature type="region of interest" description="Disordered" evidence="1">
    <location>
        <begin position="966"/>
        <end position="995"/>
    </location>
</feature>
<dbReference type="Proteomes" id="UP000241769">
    <property type="component" value="Unassembled WGS sequence"/>
</dbReference>
<protein>
    <submittedName>
        <fullName evidence="2">Uncharacterized protein</fullName>
    </submittedName>
</protein>
<feature type="region of interest" description="Disordered" evidence="1">
    <location>
        <begin position="894"/>
        <end position="931"/>
    </location>
</feature>
<evidence type="ECO:0000313" key="3">
    <source>
        <dbReference type="Proteomes" id="UP000241769"/>
    </source>
</evidence>
<comment type="caution">
    <text evidence="2">The sequence shown here is derived from an EMBL/GenBank/DDBJ whole genome shotgun (WGS) entry which is preliminary data.</text>
</comment>
<feature type="compositionally biased region" description="Pro residues" evidence="1">
    <location>
        <begin position="911"/>
        <end position="925"/>
    </location>
</feature>
<sequence>MCIAVFVSRAHRIQMDAILEAIECKASSSIAQHDSQLNAALSGGKVSDPTEGTVWFDERPPQWCIVDKWFTMGVTCTDPTIKELEAVVYNSEGFVMWHVEPETTNSAQKDRVVVSLYETDKPGASRALFRMRFTNGSKGSWLHIGIHTTSSEGHQRCLLKSPPIKVQTNRSKRPRDTKKRPTPVVTSISPSSVPSTGNFPGRNDRMLLIFGCNFYLWGRTPVVQLCPQKDNGQVDFDPRNTLEIRPPNLIWWSEGLLECQLPECCSQNIVVRVANYDLIYAEGKDVRVIETPGTSADDSRLLDLAKPLGSIVDYQQLTNSHLVLEYTPQYFQEIYNASTESKREIEFKMDSDIQTIVYIKNDKECVLVNVQGGSRVPEKMQLEDISVVARFVDHNDKSNTQEYTIGHLQDDPDNMQDERSTIFRNSDNMMITYKFPVENLKAKNTNMTLQVLLRDQNSNHSIVDPITFTEICVEKPLFTTKKREEKPAEPPIRSADAFPAAVNPSAMKRSSSFSSGSGLSVMSTTHMTDEQRAAVKNLSSGLTNVTRMIELDRWMIILETAMADFERRKEELLHPVRDNSTNRPPTKIARTATTERIIKTPEKPEPLRTSTTPVPAKIEPSTTPIASQDSQDDDEEEMMENTHFGEEQDAKDKTIAVMQNTPIAICFMGHIPQEKRPSVVYWKFFNPGTRTFLDLVGGRLQIIGSRRIQMLIEGVPSNCKFSGAHLYVQKTSTHGMTSLVPTENGVGQWAPNNNFEMIENCMRCRENGIPNVFCVLPRRGREHEHPWVTFRITCTSTAKHWRGSPFWIGAEFTDLVTNSVTKVFSPAVHVQSKVKSKDLYIDMLTEGVGSQELLTGPMNPSGPRPGLPGQPTSLNPPNHTPQLLIPIQAPRKIEENGGNRITPPRTDAPVPLQPRPLTRPAPSPMTSPQVPVKRAPLALPVNPQTPRPPVKTTTAVPLSGNTSVAHVSSTVTQTSGLPSAPTVGTLTPSTTSMGTVAPPVGNPILPPGIPMVTPSNGVATTGNGATVNVATATTAVTNGPKPR</sequence>